<name>A0A2S7U5W3_9BACT</name>
<evidence type="ECO:0000313" key="2">
    <source>
        <dbReference type="Proteomes" id="UP000239907"/>
    </source>
</evidence>
<proteinExistence type="predicted"/>
<comment type="caution">
    <text evidence="1">The sequence shown here is derived from an EMBL/GenBank/DDBJ whole genome shotgun (WGS) entry which is preliminary data.</text>
</comment>
<accession>A0A2S7U5W3</accession>
<protein>
    <submittedName>
        <fullName evidence="1">Uncharacterized protein</fullName>
    </submittedName>
</protein>
<keyword evidence="2" id="KW-1185">Reference proteome</keyword>
<reference evidence="1 2" key="1">
    <citation type="submission" date="2016-12" db="EMBL/GenBank/DDBJ databases">
        <title>Study of bacterial adaptation to deep sea.</title>
        <authorList>
            <person name="Song J."/>
            <person name="Yoshizawa S."/>
            <person name="Kogure K."/>
        </authorList>
    </citation>
    <scope>NUCLEOTIDE SEQUENCE [LARGE SCALE GENOMIC DNA]</scope>
    <source>
        <strain evidence="1 2">SAORIC-165</strain>
    </source>
</reference>
<dbReference type="Proteomes" id="UP000239907">
    <property type="component" value="Unassembled WGS sequence"/>
</dbReference>
<evidence type="ECO:0000313" key="1">
    <source>
        <dbReference type="EMBL" id="PQJ29573.1"/>
    </source>
</evidence>
<dbReference type="EMBL" id="MQWA01000001">
    <property type="protein sequence ID" value="PQJ29573.1"/>
    <property type="molecule type" value="Genomic_DNA"/>
</dbReference>
<gene>
    <name evidence="1" type="ORF">BSZ32_14455</name>
</gene>
<dbReference type="AlphaFoldDB" id="A0A2S7U5W3"/>
<organism evidence="1 2">
    <name type="scientific">Rubritalea profundi</name>
    <dbReference type="NCBI Taxonomy" id="1658618"/>
    <lineage>
        <taxon>Bacteria</taxon>
        <taxon>Pseudomonadati</taxon>
        <taxon>Verrucomicrobiota</taxon>
        <taxon>Verrucomicrobiia</taxon>
        <taxon>Verrucomicrobiales</taxon>
        <taxon>Rubritaleaceae</taxon>
        <taxon>Rubritalea</taxon>
    </lineage>
</organism>
<sequence>MYEGAKDVKPFIENGQLVIPGNRQGDADQRMILHANTWPAAKELPKQISVSCLVGSTGERAGTYHLGITIGKIKTLIHPGYRGGGFRFEQIGTHMKFTENINMGYTPAPNKLHCIKVTAQHMKNSKVQLKAVVSSPNNKPFETSIELDQEDTGEFNQISLDRSGRSGGNVYFDDFRVQLNP</sequence>